<keyword evidence="1" id="KW-1133">Transmembrane helix</keyword>
<evidence type="ECO:0000313" key="2">
    <source>
        <dbReference type="EMBL" id="GGH55330.1"/>
    </source>
</evidence>
<feature type="transmembrane region" description="Helical" evidence="1">
    <location>
        <begin position="6"/>
        <end position="25"/>
    </location>
</feature>
<reference evidence="3" key="1">
    <citation type="journal article" date="2019" name="Int. J. Syst. Evol. Microbiol.">
        <title>The Global Catalogue of Microorganisms (GCM) 10K type strain sequencing project: providing services to taxonomists for standard genome sequencing and annotation.</title>
        <authorList>
            <consortium name="The Broad Institute Genomics Platform"/>
            <consortium name="The Broad Institute Genome Sequencing Center for Infectious Disease"/>
            <person name="Wu L."/>
            <person name="Ma J."/>
        </authorList>
    </citation>
    <scope>NUCLEOTIDE SEQUENCE [LARGE SCALE GENOMIC DNA]</scope>
    <source>
        <strain evidence="3">CGMCC 1.12770</strain>
    </source>
</reference>
<organism evidence="2 3">
    <name type="scientific">Paenibacillus silvae</name>
    <dbReference type="NCBI Taxonomy" id="1325358"/>
    <lineage>
        <taxon>Bacteria</taxon>
        <taxon>Bacillati</taxon>
        <taxon>Bacillota</taxon>
        <taxon>Bacilli</taxon>
        <taxon>Bacillales</taxon>
        <taxon>Paenibacillaceae</taxon>
        <taxon>Paenibacillus</taxon>
    </lineage>
</organism>
<dbReference type="EMBL" id="BMFU01000003">
    <property type="protein sequence ID" value="GGH55330.1"/>
    <property type="molecule type" value="Genomic_DNA"/>
</dbReference>
<proteinExistence type="predicted"/>
<keyword evidence="3" id="KW-1185">Reference proteome</keyword>
<name>A0ABQ1ZD35_9BACL</name>
<sequence>MWGIVSTVFSIIGLIASIIALYVLNRKIKVESVQTLRKVKFYIYILIAINGISLLFRLI</sequence>
<dbReference type="Proteomes" id="UP000652153">
    <property type="component" value="Unassembled WGS sequence"/>
</dbReference>
<protein>
    <submittedName>
        <fullName evidence="2">Uncharacterized protein</fullName>
    </submittedName>
</protein>
<gene>
    <name evidence="2" type="ORF">GCM10008014_24840</name>
</gene>
<comment type="caution">
    <text evidence="2">The sequence shown here is derived from an EMBL/GenBank/DDBJ whole genome shotgun (WGS) entry which is preliminary data.</text>
</comment>
<keyword evidence="1" id="KW-0812">Transmembrane</keyword>
<keyword evidence="1" id="KW-0472">Membrane</keyword>
<evidence type="ECO:0000313" key="3">
    <source>
        <dbReference type="Proteomes" id="UP000652153"/>
    </source>
</evidence>
<evidence type="ECO:0000256" key="1">
    <source>
        <dbReference type="SAM" id="Phobius"/>
    </source>
</evidence>
<feature type="transmembrane region" description="Helical" evidence="1">
    <location>
        <begin position="41"/>
        <end position="58"/>
    </location>
</feature>
<accession>A0ABQ1ZD35</accession>